<dbReference type="Proteomes" id="UP001431783">
    <property type="component" value="Unassembled WGS sequence"/>
</dbReference>
<keyword evidence="1" id="KW-0472">Membrane</keyword>
<organism evidence="2 3">
    <name type="scientific">Henosepilachna vigintioctopunctata</name>
    <dbReference type="NCBI Taxonomy" id="420089"/>
    <lineage>
        <taxon>Eukaryota</taxon>
        <taxon>Metazoa</taxon>
        <taxon>Ecdysozoa</taxon>
        <taxon>Arthropoda</taxon>
        <taxon>Hexapoda</taxon>
        <taxon>Insecta</taxon>
        <taxon>Pterygota</taxon>
        <taxon>Neoptera</taxon>
        <taxon>Endopterygota</taxon>
        <taxon>Coleoptera</taxon>
        <taxon>Polyphaga</taxon>
        <taxon>Cucujiformia</taxon>
        <taxon>Coccinelloidea</taxon>
        <taxon>Coccinellidae</taxon>
        <taxon>Epilachninae</taxon>
        <taxon>Epilachnini</taxon>
        <taxon>Henosepilachna</taxon>
    </lineage>
</organism>
<sequence length="143" mass="15927">MIIPVLSILSIINFSYSYDNSSSIFDKINVINKSAFESRQSKLLSFATLDDKIAVELSFSVPFLTIPTKKTWSMAQGSMANINVGSLVLTGGIVAAVTLIMPLLLGNFNKQIMAYPSWQKADNYRGKYKNNFIDIFELSIENN</sequence>
<proteinExistence type="predicted"/>
<name>A0AAW1USK0_9CUCU</name>
<comment type="caution">
    <text evidence="2">The sequence shown here is derived from an EMBL/GenBank/DDBJ whole genome shotgun (WGS) entry which is preliminary data.</text>
</comment>
<dbReference type="AlphaFoldDB" id="A0AAW1USK0"/>
<accession>A0AAW1USK0</accession>
<evidence type="ECO:0000256" key="1">
    <source>
        <dbReference type="SAM" id="Phobius"/>
    </source>
</evidence>
<keyword evidence="1" id="KW-1133">Transmembrane helix</keyword>
<gene>
    <name evidence="2" type="ORF">WA026_005094</name>
</gene>
<dbReference type="EMBL" id="JARQZJ010000092">
    <property type="protein sequence ID" value="KAK9884143.1"/>
    <property type="molecule type" value="Genomic_DNA"/>
</dbReference>
<protein>
    <submittedName>
        <fullName evidence="2">Uncharacterized protein</fullName>
    </submittedName>
</protein>
<evidence type="ECO:0000313" key="3">
    <source>
        <dbReference type="Proteomes" id="UP001431783"/>
    </source>
</evidence>
<reference evidence="2 3" key="1">
    <citation type="submission" date="2023-03" db="EMBL/GenBank/DDBJ databases">
        <title>Genome insight into feeding habits of ladybird beetles.</title>
        <authorList>
            <person name="Li H.-S."/>
            <person name="Huang Y.-H."/>
            <person name="Pang H."/>
        </authorList>
    </citation>
    <scope>NUCLEOTIDE SEQUENCE [LARGE SCALE GENOMIC DNA]</scope>
    <source>
        <strain evidence="2">SYSU_2023b</strain>
        <tissue evidence="2">Whole body</tissue>
    </source>
</reference>
<feature type="transmembrane region" description="Helical" evidence="1">
    <location>
        <begin position="82"/>
        <end position="105"/>
    </location>
</feature>
<keyword evidence="3" id="KW-1185">Reference proteome</keyword>
<evidence type="ECO:0000313" key="2">
    <source>
        <dbReference type="EMBL" id="KAK9884143.1"/>
    </source>
</evidence>
<keyword evidence="1" id="KW-0812">Transmembrane</keyword>